<dbReference type="AlphaFoldDB" id="A0A1G2MBH1"/>
<dbReference type="InterPro" id="IPR011527">
    <property type="entry name" value="ABC1_TM_dom"/>
</dbReference>
<dbReference type="Pfam" id="PF00664">
    <property type="entry name" value="ABC_membrane"/>
    <property type="match status" value="1"/>
</dbReference>
<accession>A0A1G2MBH1</accession>
<dbReference type="Proteomes" id="UP000178121">
    <property type="component" value="Unassembled WGS sequence"/>
</dbReference>
<feature type="transmembrane region" description="Helical" evidence="8">
    <location>
        <begin position="127"/>
        <end position="149"/>
    </location>
</feature>
<proteinExistence type="predicted"/>
<evidence type="ECO:0000259" key="10">
    <source>
        <dbReference type="PROSITE" id="PS50929"/>
    </source>
</evidence>
<keyword evidence="4" id="KW-0547">Nucleotide-binding</keyword>
<dbReference type="InterPro" id="IPR003593">
    <property type="entry name" value="AAA+_ATPase"/>
</dbReference>
<keyword evidence="6 8" id="KW-1133">Transmembrane helix</keyword>
<gene>
    <name evidence="11" type="ORF">A2849_01280</name>
</gene>
<dbReference type="GO" id="GO:0034040">
    <property type="term" value="F:ATPase-coupled lipid transmembrane transporter activity"/>
    <property type="evidence" value="ECO:0007669"/>
    <property type="project" value="TreeGrafter"/>
</dbReference>
<dbReference type="InterPro" id="IPR017871">
    <property type="entry name" value="ABC_transporter-like_CS"/>
</dbReference>
<evidence type="ECO:0000256" key="2">
    <source>
        <dbReference type="ARBA" id="ARBA00022448"/>
    </source>
</evidence>
<evidence type="ECO:0000256" key="4">
    <source>
        <dbReference type="ARBA" id="ARBA00022741"/>
    </source>
</evidence>
<keyword evidence="5" id="KW-0067">ATP-binding</keyword>
<evidence type="ECO:0008006" key="13">
    <source>
        <dbReference type="Google" id="ProtNLM"/>
    </source>
</evidence>
<dbReference type="EMBL" id="MHRI01000030">
    <property type="protein sequence ID" value="OHA20392.1"/>
    <property type="molecule type" value="Genomic_DNA"/>
</dbReference>
<dbReference type="GO" id="GO:0016887">
    <property type="term" value="F:ATP hydrolysis activity"/>
    <property type="evidence" value="ECO:0007669"/>
    <property type="project" value="InterPro"/>
</dbReference>
<dbReference type="GO" id="GO:0005737">
    <property type="term" value="C:cytoplasm"/>
    <property type="evidence" value="ECO:0007669"/>
    <property type="project" value="UniProtKB-ARBA"/>
</dbReference>
<dbReference type="PANTHER" id="PTHR24221:SF654">
    <property type="entry name" value="ATP-BINDING CASSETTE SUB-FAMILY B MEMBER 6"/>
    <property type="match status" value="1"/>
</dbReference>
<dbReference type="FunFam" id="3.40.50.300:FF:000604">
    <property type="entry name" value="ABC transporter B family member 28"/>
    <property type="match status" value="1"/>
</dbReference>
<comment type="subcellular location">
    <subcellularLocation>
        <location evidence="1">Cell membrane</location>
        <topology evidence="1">Multi-pass membrane protein</topology>
    </subcellularLocation>
</comment>
<keyword evidence="2" id="KW-0813">Transport</keyword>
<dbReference type="PROSITE" id="PS00211">
    <property type="entry name" value="ABC_TRANSPORTER_1"/>
    <property type="match status" value="1"/>
</dbReference>
<feature type="transmembrane region" description="Helical" evidence="8">
    <location>
        <begin position="55"/>
        <end position="73"/>
    </location>
</feature>
<comment type="caution">
    <text evidence="11">The sequence shown here is derived from an EMBL/GenBank/DDBJ whole genome shotgun (WGS) entry which is preliminary data.</text>
</comment>
<evidence type="ECO:0000313" key="11">
    <source>
        <dbReference type="EMBL" id="OHA20392.1"/>
    </source>
</evidence>
<dbReference type="InterPro" id="IPR039421">
    <property type="entry name" value="Type_1_exporter"/>
</dbReference>
<feature type="domain" description="ABC transmembrane type-1" evidence="10">
    <location>
        <begin position="1"/>
        <end position="295"/>
    </location>
</feature>
<dbReference type="PROSITE" id="PS50893">
    <property type="entry name" value="ABC_TRANSPORTER_2"/>
    <property type="match status" value="1"/>
</dbReference>
<dbReference type="PROSITE" id="PS50929">
    <property type="entry name" value="ABC_TM1F"/>
    <property type="match status" value="1"/>
</dbReference>
<dbReference type="GO" id="GO:0005524">
    <property type="term" value="F:ATP binding"/>
    <property type="evidence" value="ECO:0007669"/>
    <property type="project" value="UniProtKB-KW"/>
</dbReference>
<evidence type="ECO:0000256" key="6">
    <source>
        <dbReference type="ARBA" id="ARBA00022989"/>
    </source>
</evidence>
<feature type="transmembrane region" description="Helical" evidence="8">
    <location>
        <begin position="155"/>
        <end position="174"/>
    </location>
</feature>
<dbReference type="Pfam" id="PF00005">
    <property type="entry name" value="ABC_tran"/>
    <property type="match status" value="1"/>
</dbReference>
<dbReference type="Gene3D" id="1.20.1560.10">
    <property type="entry name" value="ABC transporter type 1, transmembrane domain"/>
    <property type="match status" value="1"/>
</dbReference>
<evidence type="ECO:0000256" key="7">
    <source>
        <dbReference type="ARBA" id="ARBA00023136"/>
    </source>
</evidence>
<dbReference type="SUPFAM" id="SSF52540">
    <property type="entry name" value="P-loop containing nucleoside triphosphate hydrolases"/>
    <property type="match status" value="1"/>
</dbReference>
<dbReference type="InterPro" id="IPR036640">
    <property type="entry name" value="ABC1_TM_sf"/>
</dbReference>
<dbReference type="GO" id="GO:0140359">
    <property type="term" value="F:ABC-type transporter activity"/>
    <property type="evidence" value="ECO:0007669"/>
    <property type="project" value="InterPro"/>
</dbReference>
<sequence>MATLSFISGALEGIGITAIIPLFSFIGGGGKASDNISIAIAKFFEYLHLPYTAKFLLIFMIGLFLAKALFLLFSQQISARVIADFEKKTRASLIKCTFDATWPFLSSQKVGHLDQMLSTEVANSSAILLYISNATLVVINLFIYSMLVFNISPTIAVLTVLSGATIFLIFLPFLQKTRVLSEKMVRENKELAHFASEHLIGAKTIKSMHLEGPTFVRGQALIERMRHLYLKLSFLKNSTAALLQLAGVFFVVGLFVFLYKTSAFEFASFAVVVYALNKVFTNIQFAQSSAHAISMQIPYLSSLLSYEKEARGYEEIEGGDEAFSFTKELSFRDVEFEYRKDDPALRKISFSIKKGEVIGLVGPSGAGKTTIVDLLLRLIEPTAGAILLDGRNIRSVSLKEWRKSIGYVSQEVFLLNDTIENNIRFYGDSVTNEDVHEAARMANIYDFIMSLPEKWQTVVGERGVLLSGGQRQRIMLARVLARKSEILLLDEATSALDTESEMLIQKAIMGLKGKVTVLAIAHRLSTVRVSDKLMVLQDGQIVEEGTPSALLQDERSRFFKMYHTHT</sequence>
<keyword evidence="7 8" id="KW-0472">Membrane</keyword>
<evidence type="ECO:0000313" key="12">
    <source>
        <dbReference type="Proteomes" id="UP000178121"/>
    </source>
</evidence>
<protein>
    <recommendedName>
        <fullName evidence="13">ABC transporter ATP-binding protein</fullName>
    </recommendedName>
</protein>
<dbReference type="SUPFAM" id="SSF90123">
    <property type="entry name" value="ABC transporter transmembrane region"/>
    <property type="match status" value="1"/>
</dbReference>
<dbReference type="InterPro" id="IPR027417">
    <property type="entry name" value="P-loop_NTPase"/>
</dbReference>
<evidence type="ECO:0000259" key="9">
    <source>
        <dbReference type="PROSITE" id="PS50893"/>
    </source>
</evidence>
<dbReference type="PANTHER" id="PTHR24221">
    <property type="entry name" value="ATP-BINDING CASSETTE SUB-FAMILY B"/>
    <property type="match status" value="1"/>
</dbReference>
<feature type="transmembrane region" description="Helical" evidence="8">
    <location>
        <begin position="234"/>
        <end position="259"/>
    </location>
</feature>
<dbReference type="Gene3D" id="3.40.50.300">
    <property type="entry name" value="P-loop containing nucleotide triphosphate hydrolases"/>
    <property type="match status" value="1"/>
</dbReference>
<evidence type="ECO:0000256" key="1">
    <source>
        <dbReference type="ARBA" id="ARBA00004651"/>
    </source>
</evidence>
<keyword evidence="3 8" id="KW-0812">Transmembrane</keyword>
<name>A0A1G2MBH1_9BACT</name>
<feature type="domain" description="ABC transporter" evidence="9">
    <location>
        <begin position="329"/>
        <end position="563"/>
    </location>
</feature>
<evidence type="ECO:0000256" key="5">
    <source>
        <dbReference type="ARBA" id="ARBA00022840"/>
    </source>
</evidence>
<evidence type="ECO:0000256" key="3">
    <source>
        <dbReference type="ARBA" id="ARBA00022692"/>
    </source>
</evidence>
<dbReference type="SMART" id="SM00382">
    <property type="entry name" value="AAA"/>
    <property type="match status" value="1"/>
</dbReference>
<evidence type="ECO:0000256" key="8">
    <source>
        <dbReference type="SAM" id="Phobius"/>
    </source>
</evidence>
<organism evidence="11 12">
    <name type="scientific">Candidatus Taylorbacteria bacterium RIFCSPHIGHO2_01_FULL_51_15</name>
    <dbReference type="NCBI Taxonomy" id="1802304"/>
    <lineage>
        <taxon>Bacteria</taxon>
        <taxon>Candidatus Tayloriibacteriota</taxon>
    </lineage>
</organism>
<dbReference type="InterPro" id="IPR003439">
    <property type="entry name" value="ABC_transporter-like_ATP-bd"/>
</dbReference>
<dbReference type="GO" id="GO:0005886">
    <property type="term" value="C:plasma membrane"/>
    <property type="evidence" value="ECO:0007669"/>
    <property type="project" value="UniProtKB-SubCell"/>
</dbReference>
<reference evidence="11 12" key="1">
    <citation type="journal article" date="2016" name="Nat. Commun.">
        <title>Thousands of microbial genomes shed light on interconnected biogeochemical processes in an aquifer system.</title>
        <authorList>
            <person name="Anantharaman K."/>
            <person name="Brown C.T."/>
            <person name="Hug L.A."/>
            <person name="Sharon I."/>
            <person name="Castelle C.J."/>
            <person name="Probst A.J."/>
            <person name="Thomas B.C."/>
            <person name="Singh A."/>
            <person name="Wilkins M.J."/>
            <person name="Karaoz U."/>
            <person name="Brodie E.L."/>
            <person name="Williams K.H."/>
            <person name="Hubbard S.S."/>
            <person name="Banfield J.F."/>
        </authorList>
    </citation>
    <scope>NUCLEOTIDE SEQUENCE [LARGE SCALE GENOMIC DNA]</scope>
</reference>